<dbReference type="AlphaFoldDB" id="K2FT10"/>
<gene>
    <name evidence="1" type="ORF">ACD_4C00466G0002</name>
</gene>
<reference evidence="1" key="1">
    <citation type="journal article" date="2012" name="Science">
        <title>Fermentation, hydrogen, and sulfur metabolism in multiple uncultivated bacterial phyla.</title>
        <authorList>
            <person name="Wrighton K.C."/>
            <person name="Thomas B.C."/>
            <person name="Sharon I."/>
            <person name="Miller C.S."/>
            <person name="Castelle C.J."/>
            <person name="VerBerkmoes N.C."/>
            <person name="Wilkins M.J."/>
            <person name="Hettich R.L."/>
            <person name="Lipton M.S."/>
            <person name="Williams K.H."/>
            <person name="Long P.E."/>
            <person name="Banfield J.F."/>
        </authorList>
    </citation>
    <scope>NUCLEOTIDE SEQUENCE [LARGE SCALE GENOMIC DNA]</scope>
</reference>
<proteinExistence type="predicted"/>
<comment type="caution">
    <text evidence="1">The sequence shown here is derived from an EMBL/GenBank/DDBJ whole genome shotgun (WGS) entry which is preliminary data.</text>
</comment>
<accession>K2FT10</accession>
<sequence>MWFWDFTPSSHWYRKPISKRDLKKLQENFAMADEISAKARKLELDEKKKASQEFDDLLDEIV</sequence>
<dbReference type="EMBL" id="AMFJ01000982">
    <property type="protein sequence ID" value="EKE26023.1"/>
    <property type="molecule type" value="Genomic_DNA"/>
</dbReference>
<protein>
    <submittedName>
        <fullName evidence="1">Uncharacterized protein</fullName>
    </submittedName>
</protein>
<organism evidence="1">
    <name type="scientific">uncultured bacterium</name>
    <name type="common">gcode 4</name>
    <dbReference type="NCBI Taxonomy" id="1234023"/>
    <lineage>
        <taxon>Bacteria</taxon>
        <taxon>environmental samples</taxon>
    </lineage>
</organism>
<name>K2FT10_9BACT</name>
<evidence type="ECO:0000313" key="1">
    <source>
        <dbReference type="EMBL" id="EKE26023.1"/>
    </source>
</evidence>